<keyword evidence="2 10" id="KW-1003">Cell membrane</keyword>
<reference evidence="12 13" key="1">
    <citation type="submission" date="2019-01" db="EMBL/GenBank/DDBJ databases">
        <title>Genome sequencing of strain FW10M-9.</title>
        <authorList>
            <person name="Heo J."/>
            <person name="Kim S.-J."/>
            <person name="Kim J.-S."/>
            <person name="Hong S.-B."/>
            <person name="Kwon S.-W."/>
        </authorList>
    </citation>
    <scope>NUCLEOTIDE SEQUENCE [LARGE SCALE GENOMIC DNA]</scope>
    <source>
        <strain evidence="12 13">FW10M-9</strain>
    </source>
</reference>
<feature type="compositionally biased region" description="Low complexity" evidence="11">
    <location>
        <begin position="163"/>
        <end position="172"/>
    </location>
</feature>
<evidence type="ECO:0000256" key="3">
    <source>
        <dbReference type="ARBA" id="ARBA00022692"/>
    </source>
</evidence>
<evidence type="ECO:0000256" key="6">
    <source>
        <dbReference type="ARBA" id="ARBA00023303"/>
    </source>
</evidence>
<evidence type="ECO:0000256" key="9">
    <source>
        <dbReference type="ARBA" id="ARBA00049940"/>
    </source>
</evidence>
<comment type="activity regulation">
    <text evidence="10">Na(+) is not transported, but it plays an essential structural role and its presence is essential for fluoride channel function.</text>
</comment>
<dbReference type="PANTHER" id="PTHR28259:SF1">
    <property type="entry name" value="FLUORIDE EXPORT PROTEIN 1-RELATED"/>
    <property type="match status" value="1"/>
</dbReference>
<keyword evidence="10" id="KW-0406">Ion transport</keyword>
<gene>
    <name evidence="10 12" type="primary">crcB</name>
    <name evidence="10" type="synonym">fluC</name>
    <name evidence="12" type="ORF">ET471_04695</name>
</gene>
<keyword evidence="4 10" id="KW-1133">Transmembrane helix</keyword>
<dbReference type="HAMAP" id="MF_00454">
    <property type="entry name" value="FluC"/>
    <property type="match status" value="1"/>
</dbReference>
<comment type="subcellular location">
    <subcellularLocation>
        <location evidence="1 10">Cell membrane</location>
        <topology evidence="1 10">Multi-pass membrane protein</topology>
    </subcellularLocation>
</comment>
<dbReference type="AlphaFoldDB" id="A0A4P6F1Q5"/>
<evidence type="ECO:0000256" key="5">
    <source>
        <dbReference type="ARBA" id="ARBA00023136"/>
    </source>
</evidence>
<keyword evidence="10" id="KW-0813">Transport</keyword>
<evidence type="ECO:0000313" key="12">
    <source>
        <dbReference type="EMBL" id="QAY69422.1"/>
    </source>
</evidence>
<dbReference type="EMBL" id="CP035493">
    <property type="protein sequence ID" value="QAY69422.1"/>
    <property type="molecule type" value="Genomic_DNA"/>
</dbReference>
<dbReference type="GO" id="GO:0005886">
    <property type="term" value="C:plasma membrane"/>
    <property type="evidence" value="ECO:0007669"/>
    <property type="project" value="UniProtKB-SubCell"/>
</dbReference>
<evidence type="ECO:0000256" key="2">
    <source>
        <dbReference type="ARBA" id="ARBA00022475"/>
    </source>
</evidence>
<dbReference type="Pfam" id="PF02537">
    <property type="entry name" value="CRCB"/>
    <property type="match status" value="1"/>
</dbReference>
<keyword evidence="10" id="KW-0479">Metal-binding</keyword>
<sequence>MGRVTSPVPPPPPHRDPRLLGLVALGGAAGSVARYAVALALPPTGSGWPLGTLVVNVVGALLLGFLLEALARRGPESRRLQRLRLTLGTGVLGGFTTWSSFALETERLLHDGAVLVAVGYMAATLVAGTLAAVVGVLLAQRVPPSSTGRLLREAGSPGRDDAAAPGQGDAAASGHDGVTAPRQAGAGA</sequence>
<feature type="transmembrane region" description="Helical" evidence="10">
    <location>
        <begin position="113"/>
        <end position="139"/>
    </location>
</feature>
<dbReference type="GO" id="GO:0046872">
    <property type="term" value="F:metal ion binding"/>
    <property type="evidence" value="ECO:0007669"/>
    <property type="project" value="UniProtKB-KW"/>
</dbReference>
<keyword evidence="13" id="KW-1185">Reference proteome</keyword>
<evidence type="ECO:0000256" key="7">
    <source>
        <dbReference type="ARBA" id="ARBA00035120"/>
    </source>
</evidence>
<keyword evidence="3 10" id="KW-0812">Transmembrane</keyword>
<dbReference type="InterPro" id="IPR003691">
    <property type="entry name" value="FluC"/>
</dbReference>
<accession>A0A4P6F1Q5</accession>
<evidence type="ECO:0000256" key="8">
    <source>
        <dbReference type="ARBA" id="ARBA00035585"/>
    </source>
</evidence>
<dbReference type="PANTHER" id="PTHR28259">
    <property type="entry name" value="FLUORIDE EXPORT PROTEIN 1-RELATED"/>
    <property type="match status" value="1"/>
</dbReference>
<feature type="binding site" evidence="10">
    <location>
        <position position="96"/>
    </location>
    <ligand>
        <name>Na(+)</name>
        <dbReference type="ChEBI" id="CHEBI:29101"/>
        <note>structural</note>
    </ligand>
</feature>
<protein>
    <recommendedName>
        <fullName evidence="10">Fluoride-specific ion channel FluC</fullName>
    </recommendedName>
</protein>
<dbReference type="Proteomes" id="UP000292118">
    <property type="component" value="Chromosome"/>
</dbReference>
<organism evidence="12 13">
    <name type="scientific">Xylanimonas protaetiae</name>
    <dbReference type="NCBI Taxonomy" id="2509457"/>
    <lineage>
        <taxon>Bacteria</taxon>
        <taxon>Bacillati</taxon>
        <taxon>Actinomycetota</taxon>
        <taxon>Actinomycetes</taxon>
        <taxon>Micrococcales</taxon>
        <taxon>Promicromonosporaceae</taxon>
        <taxon>Xylanimonas</taxon>
    </lineage>
</organism>
<dbReference type="GO" id="GO:0062054">
    <property type="term" value="F:fluoride channel activity"/>
    <property type="evidence" value="ECO:0007669"/>
    <property type="project" value="UniProtKB-UniRule"/>
</dbReference>
<dbReference type="KEGG" id="xya:ET471_04695"/>
<comment type="catalytic activity">
    <reaction evidence="8">
        <text>fluoride(in) = fluoride(out)</text>
        <dbReference type="Rhea" id="RHEA:76159"/>
        <dbReference type="ChEBI" id="CHEBI:17051"/>
    </reaction>
    <physiologicalReaction direction="left-to-right" evidence="8">
        <dbReference type="Rhea" id="RHEA:76160"/>
    </physiologicalReaction>
</comment>
<feature type="region of interest" description="Disordered" evidence="11">
    <location>
        <begin position="147"/>
        <end position="188"/>
    </location>
</feature>
<evidence type="ECO:0000256" key="1">
    <source>
        <dbReference type="ARBA" id="ARBA00004651"/>
    </source>
</evidence>
<evidence type="ECO:0000256" key="10">
    <source>
        <dbReference type="HAMAP-Rule" id="MF_00454"/>
    </source>
</evidence>
<keyword evidence="5 10" id="KW-0472">Membrane</keyword>
<dbReference type="NCBIfam" id="TIGR00494">
    <property type="entry name" value="crcB"/>
    <property type="match status" value="1"/>
</dbReference>
<feature type="transmembrane region" description="Helical" evidence="10">
    <location>
        <begin position="83"/>
        <end position="101"/>
    </location>
</feature>
<evidence type="ECO:0000256" key="11">
    <source>
        <dbReference type="SAM" id="MobiDB-lite"/>
    </source>
</evidence>
<proteinExistence type="inferred from homology"/>
<name>A0A4P6F1Q5_9MICO</name>
<dbReference type="GO" id="GO:0140114">
    <property type="term" value="P:cellular detoxification of fluoride"/>
    <property type="evidence" value="ECO:0007669"/>
    <property type="project" value="UniProtKB-UniRule"/>
</dbReference>
<comment type="similarity">
    <text evidence="7 10">Belongs to the fluoride channel Fluc/FEX (TC 1.A.43) family.</text>
</comment>
<feature type="binding site" evidence="10">
    <location>
        <position position="93"/>
    </location>
    <ligand>
        <name>Na(+)</name>
        <dbReference type="ChEBI" id="CHEBI:29101"/>
        <note>structural</note>
    </ligand>
</feature>
<keyword evidence="10" id="KW-0915">Sodium</keyword>
<feature type="transmembrane region" description="Helical" evidence="10">
    <location>
        <begin position="48"/>
        <end position="71"/>
    </location>
</feature>
<comment type="function">
    <text evidence="9 10">Fluoride-specific ion channel. Important for reducing fluoride concentration in the cell, thus reducing its toxicity.</text>
</comment>
<keyword evidence="6 10" id="KW-0407">Ion channel</keyword>
<evidence type="ECO:0000256" key="4">
    <source>
        <dbReference type="ARBA" id="ARBA00022989"/>
    </source>
</evidence>
<evidence type="ECO:0000313" key="13">
    <source>
        <dbReference type="Proteomes" id="UP000292118"/>
    </source>
</evidence>